<evidence type="ECO:0000313" key="2">
    <source>
        <dbReference type="Proteomes" id="UP000018159"/>
    </source>
</evidence>
<dbReference type="STRING" id="1407055.NITUZ_40084"/>
<dbReference type="Proteomes" id="UP000018159">
    <property type="component" value="Unassembled WGS sequence"/>
</dbReference>
<name>V6ATZ7_9ARCH</name>
<protein>
    <submittedName>
        <fullName evidence="1">Uncharacterized protein</fullName>
    </submittedName>
</protein>
<organism evidence="1 2">
    <name type="scientific">Candidatus Nitrosotenuis uzonensis</name>
    <dbReference type="NCBI Taxonomy" id="1407055"/>
    <lineage>
        <taxon>Archaea</taxon>
        <taxon>Nitrososphaerota</taxon>
        <taxon>Candidatus Nitrosotenuis</taxon>
    </lineage>
</organism>
<dbReference type="EMBL" id="CBTY010000009">
    <property type="protein sequence ID" value="CDI05918.1"/>
    <property type="molecule type" value="Genomic_DNA"/>
</dbReference>
<gene>
    <name evidence="1" type="ORF">NITUZ_40084</name>
</gene>
<comment type="caution">
    <text evidence="1">The sequence shown here is derived from an EMBL/GenBank/DDBJ whole genome shotgun (WGS) entry which is preliminary data.</text>
</comment>
<sequence length="111" mass="12124">MKSEDLNLDKTWVLSLNTGHSCNKASSSSSAYLLQVGYETPDGNGLTFETNDYTGLQFARAPNTWAFWNSADGFNGKTLRPNDGTYFVTFCGGAAEQFWHSKHGQGTPVSC</sequence>
<evidence type="ECO:0000313" key="1">
    <source>
        <dbReference type="EMBL" id="CDI05918.1"/>
    </source>
</evidence>
<dbReference type="RefSeq" id="WP_048196269.1">
    <property type="nucleotide sequence ID" value="NZ_CBTY010000009.1"/>
</dbReference>
<keyword evidence="2" id="KW-1185">Reference proteome</keyword>
<accession>V6ATZ7</accession>
<dbReference type="AlphaFoldDB" id="V6ATZ7"/>
<proteinExistence type="predicted"/>
<reference evidence="1 2" key="1">
    <citation type="journal article" date="2013" name="PLoS ONE">
        <title>Enrichment and Genome Sequence of the Group I.1a Ammonia-Oxidizing Archaeon ?Ca. Nitrosotenuis uzonensis? Representing a Clade Globally.</title>
        <authorList>
            <person name="Lebedeva E.V."/>
            <person name="Hatzenpichler R."/>
            <person name="Pelletier E."/>
            <person name="Schuster N."/>
            <person name="Hauzmayer S."/>
            <person name="Bulaev A."/>
            <person name="Grigor'eva N.V."/>
            <person name="Galushko A."/>
            <person name="Schmid M."/>
            <person name="Palatinszky M."/>
            <person name="Le Paslier D."/>
            <person name="Daims H."/>
            <person name="Wagner M."/>
        </authorList>
    </citation>
    <scope>NUCLEOTIDE SEQUENCE [LARGE SCALE GENOMIC DNA]</scope>
    <source>
        <strain evidence="1 2">N4</strain>
    </source>
</reference>